<protein>
    <submittedName>
        <fullName evidence="1">Uncharacterized protein</fullName>
    </submittedName>
</protein>
<dbReference type="Proteomes" id="UP000757604">
    <property type="component" value="Unassembled WGS sequence"/>
</dbReference>
<sequence length="355" mass="35705">MVSLGLNSGLGLAGTGSAWFAGAAFTAADANDGVARLAAFIADFRRDRHAMTTVAAASIAAATLDALVSPQSVAFSELFVFTRGSAAEYIDAAGVAQQAAADVPRFDHRNGYRQLLLEGPATNLFLNAFTPETQTVAVTNAAQYTVSCRGAGSLNLSGAATGTVTQAAPVTFTATSTSLTLTVNGALSRVQLETGAAATSFVQTAATPAARSADSCRLSPVGEALIQRGAATLLLKGQGISGSLGRLAGIGTGDEIMRLNTAQTNVIAGSSLSIASVTVPLPAFGVCLAWSAAGRSGSYNGGTIATDATVPAAAGQVFLGRNQAGLFAAGRYDSLTVWPFRASNAAIQAKALAYS</sequence>
<name>A0ABS7H8S7_9HYPH</name>
<gene>
    <name evidence="1" type="ORF">JNB71_07460</name>
</gene>
<reference evidence="1 2" key="1">
    <citation type="journal article" date="2021" name="MBio">
        <title>Poor Competitiveness of Bradyrhizobium in Pigeon Pea Root Colonization in Indian Soils.</title>
        <authorList>
            <person name="Chalasani D."/>
            <person name="Basu A."/>
            <person name="Pullabhotla S.V.S.R.N."/>
            <person name="Jorrin B."/>
            <person name="Neal A.L."/>
            <person name="Poole P.S."/>
            <person name="Podile A.R."/>
            <person name="Tkacz A."/>
        </authorList>
    </citation>
    <scope>NUCLEOTIDE SEQUENCE [LARGE SCALE GENOMIC DNA]</scope>
    <source>
        <strain evidence="1 2">HU44</strain>
    </source>
</reference>
<proteinExistence type="predicted"/>
<dbReference type="EMBL" id="JAEUAO010000002">
    <property type="protein sequence ID" value="MBW9063151.1"/>
    <property type="molecule type" value="Genomic_DNA"/>
</dbReference>
<evidence type="ECO:0000313" key="1">
    <source>
        <dbReference type="EMBL" id="MBW9063151.1"/>
    </source>
</evidence>
<comment type="caution">
    <text evidence="1">The sequence shown here is derived from an EMBL/GenBank/DDBJ whole genome shotgun (WGS) entry which is preliminary data.</text>
</comment>
<dbReference type="RefSeq" id="WP_220371225.1">
    <property type="nucleotide sequence ID" value="NZ_JAEUAO010000002.1"/>
</dbReference>
<accession>A0ABS7H8S7</accession>
<evidence type="ECO:0000313" key="2">
    <source>
        <dbReference type="Proteomes" id="UP000757604"/>
    </source>
</evidence>
<organism evidence="1 2">
    <name type="scientific">Rhizobium herbae</name>
    <dbReference type="NCBI Taxonomy" id="508661"/>
    <lineage>
        <taxon>Bacteria</taxon>
        <taxon>Pseudomonadati</taxon>
        <taxon>Pseudomonadota</taxon>
        <taxon>Alphaproteobacteria</taxon>
        <taxon>Hyphomicrobiales</taxon>
        <taxon>Rhizobiaceae</taxon>
        <taxon>Rhizobium/Agrobacterium group</taxon>
        <taxon>Rhizobium</taxon>
    </lineage>
</organism>
<keyword evidence="2" id="KW-1185">Reference proteome</keyword>